<evidence type="ECO:0000256" key="8">
    <source>
        <dbReference type="ARBA" id="ARBA00023170"/>
    </source>
</evidence>
<organism evidence="13 14">
    <name type="scientific">Lottia gigantea</name>
    <name type="common">Giant owl limpet</name>
    <dbReference type="NCBI Taxonomy" id="225164"/>
    <lineage>
        <taxon>Eukaryota</taxon>
        <taxon>Metazoa</taxon>
        <taxon>Spiralia</taxon>
        <taxon>Lophotrochozoa</taxon>
        <taxon>Mollusca</taxon>
        <taxon>Gastropoda</taxon>
        <taxon>Patellogastropoda</taxon>
        <taxon>Lottioidea</taxon>
        <taxon>Lottiidae</taxon>
        <taxon>Lottia</taxon>
    </lineage>
</organism>
<keyword evidence="9 10" id="KW-0807">Transducer</keyword>
<feature type="non-terminal residue" evidence="13">
    <location>
        <position position="357"/>
    </location>
</feature>
<keyword evidence="3" id="KW-1003">Cell membrane</keyword>
<dbReference type="Gene3D" id="1.20.1070.10">
    <property type="entry name" value="Rhodopsin 7-helix transmembrane proteins"/>
    <property type="match status" value="1"/>
</dbReference>
<dbReference type="PROSITE" id="PS00237">
    <property type="entry name" value="G_PROTEIN_RECEP_F1_1"/>
    <property type="match status" value="1"/>
</dbReference>
<dbReference type="GO" id="GO:0005886">
    <property type="term" value="C:plasma membrane"/>
    <property type="evidence" value="ECO:0007669"/>
    <property type="project" value="UniProtKB-SubCell"/>
</dbReference>
<feature type="transmembrane region" description="Helical" evidence="11">
    <location>
        <begin position="72"/>
        <end position="97"/>
    </location>
</feature>
<dbReference type="CTD" id="20244518"/>
<keyword evidence="14" id="KW-1185">Reference proteome</keyword>
<feature type="domain" description="G-protein coupled receptors family 1 profile" evidence="12">
    <location>
        <begin position="88"/>
        <end position="346"/>
    </location>
</feature>
<feature type="transmembrane region" description="Helical" evidence="11">
    <location>
        <begin position="109"/>
        <end position="134"/>
    </location>
</feature>
<dbReference type="PRINTS" id="PR01012">
    <property type="entry name" value="NRPEPTIDEYR"/>
</dbReference>
<dbReference type="FunFam" id="1.20.1070.10:FF:000291">
    <property type="entry name" value="Predicted protein"/>
    <property type="match status" value="1"/>
</dbReference>
<evidence type="ECO:0000256" key="1">
    <source>
        <dbReference type="ARBA" id="ARBA00004651"/>
    </source>
</evidence>
<feature type="transmembrane region" description="Helical" evidence="11">
    <location>
        <begin position="235"/>
        <end position="258"/>
    </location>
</feature>
<dbReference type="STRING" id="225164.V4BK89"/>
<reference evidence="13 14" key="1">
    <citation type="journal article" date="2013" name="Nature">
        <title>Insights into bilaterian evolution from three spiralian genomes.</title>
        <authorList>
            <person name="Simakov O."/>
            <person name="Marletaz F."/>
            <person name="Cho S.J."/>
            <person name="Edsinger-Gonzales E."/>
            <person name="Havlak P."/>
            <person name="Hellsten U."/>
            <person name="Kuo D.H."/>
            <person name="Larsson T."/>
            <person name="Lv J."/>
            <person name="Arendt D."/>
            <person name="Savage R."/>
            <person name="Osoegawa K."/>
            <person name="de Jong P."/>
            <person name="Grimwood J."/>
            <person name="Chapman J.A."/>
            <person name="Shapiro H."/>
            <person name="Aerts A."/>
            <person name="Otillar R.P."/>
            <person name="Terry A.Y."/>
            <person name="Boore J.L."/>
            <person name="Grigoriev I.V."/>
            <person name="Lindberg D.R."/>
            <person name="Seaver E.C."/>
            <person name="Weisblat D.A."/>
            <person name="Putnam N.H."/>
            <person name="Rokhsar D.S."/>
        </authorList>
    </citation>
    <scope>NUCLEOTIDE SEQUENCE [LARGE SCALE GENOMIC DNA]</scope>
</reference>
<feature type="transmembrane region" description="Helical" evidence="11">
    <location>
        <begin position="331"/>
        <end position="349"/>
    </location>
</feature>
<dbReference type="InterPro" id="IPR000611">
    <property type="entry name" value="NPY_rcpt"/>
</dbReference>
<evidence type="ECO:0000313" key="13">
    <source>
        <dbReference type="EMBL" id="ESO88994.1"/>
    </source>
</evidence>
<dbReference type="PROSITE" id="PS50262">
    <property type="entry name" value="G_PROTEIN_RECEP_F1_2"/>
    <property type="match status" value="1"/>
</dbReference>
<dbReference type="OMA" id="AHWIAMS"/>
<keyword evidence="6 10" id="KW-0297">G-protein coupled receptor</keyword>
<dbReference type="GeneID" id="20244518"/>
<dbReference type="PRINTS" id="PR00237">
    <property type="entry name" value="GPCRRHODOPSN"/>
</dbReference>
<evidence type="ECO:0000313" key="14">
    <source>
        <dbReference type="Proteomes" id="UP000030746"/>
    </source>
</evidence>
<keyword evidence="7 11" id="KW-0472">Membrane</keyword>
<accession>V4BK89</accession>
<feature type="transmembrane region" description="Helical" evidence="11">
    <location>
        <begin position="188"/>
        <end position="207"/>
    </location>
</feature>
<dbReference type="InterPro" id="IPR000276">
    <property type="entry name" value="GPCR_Rhodpsn"/>
</dbReference>
<feature type="transmembrane region" description="Helical" evidence="11">
    <location>
        <begin position="146"/>
        <end position="167"/>
    </location>
</feature>
<dbReference type="HOGENOM" id="CLU_009579_6_1_1"/>
<dbReference type="Pfam" id="PF00001">
    <property type="entry name" value="7tm_1"/>
    <property type="match status" value="1"/>
</dbReference>
<evidence type="ECO:0000256" key="11">
    <source>
        <dbReference type="SAM" id="Phobius"/>
    </source>
</evidence>
<keyword evidence="4 10" id="KW-0812">Transmembrane</keyword>
<evidence type="ECO:0000256" key="5">
    <source>
        <dbReference type="ARBA" id="ARBA00022989"/>
    </source>
</evidence>
<name>V4BK89_LOTGI</name>
<dbReference type="GO" id="GO:0004983">
    <property type="term" value="F:neuropeptide Y receptor activity"/>
    <property type="evidence" value="ECO:0007669"/>
    <property type="project" value="InterPro"/>
</dbReference>
<dbReference type="EMBL" id="KB202619">
    <property type="protein sequence ID" value="ESO88994.1"/>
    <property type="molecule type" value="Genomic_DNA"/>
</dbReference>
<evidence type="ECO:0000256" key="10">
    <source>
        <dbReference type="RuleBase" id="RU000688"/>
    </source>
</evidence>
<dbReference type="SUPFAM" id="SSF81321">
    <property type="entry name" value="Family A G protein-coupled receptor-like"/>
    <property type="match status" value="1"/>
</dbReference>
<evidence type="ECO:0000259" key="12">
    <source>
        <dbReference type="PROSITE" id="PS50262"/>
    </source>
</evidence>
<keyword evidence="5 11" id="KW-1133">Transmembrane helix</keyword>
<evidence type="ECO:0000256" key="3">
    <source>
        <dbReference type="ARBA" id="ARBA00022475"/>
    </source>
</evidence>
<dbReference type="OrthoDB" id="5981855at2759"/>
<dbReference type="RefSeq" id="XP_009060043.1">
    <property type="nucleotide sequence ID" value="XM_009061795.1"/>
</dbReference>
<feature type="transmembrane region" description="Helical" evidence="11">
    <location>
        <begin position="289"/>
        <end position="311"/>
    </location>
</feature>
<dbReference type="AlphaFoldDB" id="V4BK89"/>
<dbReference type="Proteomes" id="UP000030746">
    <property type="component" value="Unassembled WGS sequence"/>
</dbReference>
<dbReference type="KEGG" id="lgi:LOTGIDRAFT_182876"/>
<evidence type="ECO:0000256" key="9">
    <source>
        <dbReference type="ARBA" id="ARBA00023224"/>
    </source>
</evidence>
<dbReference type="InterPro" id="IPR017452">
    <property type="entry name" value="GPCR_Rhodpsn_7TM"/>
</dbReference>
<sequence>MDSEVSEMSTIETISTGSRLLETTTAMEDFWTDDDGNSTEIFNISYHVTHGYNDSLNRSVTEIPTLPYNSKVILITMYTFITVAAIIGNSIAIVIFTRGKRSRTELRAFLTNLAVADLIMGIFCIPFTLSYQIIGEWVFTAPMCPVVIFLQYVSVTASVFTNMAIGIDRFYAVAFPLRKRLTSSKSKFVIITIWTFSVVINSVQLLIGRTEVDGAGRLQCGESWPYPQKELKQSYSLFVLFLTYFLPLCILSVTYTIIGRILWKRNVPGNSDETRDALQIKSKRKVVKMLVTIVLLFGLCWLPLHTFMLILDFNPTLITNYNVQEKIYFGSHWLAMSNSFVNPVIYGFMNESFRVGI</sequence>
<proteinExistence type="inferred from homology"/>
<dbReference type="PANTHER" id="PTHR24238">
    <property type="entry name" value="G-PROTEIN COUPLED RECEPTOR"/>
    <property type="match status" value="1"/>
</dbReference>
<evidence type="ECO:0000256" key="4">
    <source>
        <dbReference type="ARBA" id="ARBA00022692"/>
    </source>
</evidence>
<evidence type="ECO:0000256" key="6">
    <source>
        <dbReference type="ARBA" id="ARBA00023040"/>
    </source>
</evidence>
<keyword evidence="8 10" id="KW-0675">Receptor</keyword>
<evidence type="ECO:0000256" key="2">
    <source>
        <dbReference type="ARBA" id="ARBA00010663"/>
    </source>
</evidence>
<gene>
    <name evidence="13" type="ORF">LOTGIDRAFT_182876</name>
</gene>
<dbReference type="SMART" id="SM01381">
    <property type="entry name" value="7TM_GPCR_Srsx"/>
    <property type="match status" value="1"/>
</dbReference>
<protein>
    <recommendedName>
        <fullName evidence="12">G-protein coupled receptors family 1 profile domain-containing protein</fullName>
    </recommendedName>
</protein>
<dbReference type="PANTHER" id="PTHR24238:SF57">
    <property type="entry name" value="G-PROTEIN COUPLED RECEPTOR 83"/>
    <property type="match status" value="1"/>
</dbReference>
<comment type="subcellular location">
    <subcellularLocation>
        <location evidence="1">Cell membrane</location>
        <topology evidence="1">Multi-pass membrane protein</topology>
    </subcellularLocation>
</comment>
<evidence type="ECO:0000256" key="7">
    <source>
        <dbReference type="ARBA" id="ARBA00023136"/>
    </source>
</evidence>
<comment type="similarity">
    <text evidence="2 10">Belongs to the G-protein coupled receptor 1 family.</text>
</comment>